<dbReference type="Pfam" id="PF00249">
    <property type="entry name" value="Myb_DNA-binding"/>
    <property type="match status" value="1"/>
</dbReference>
<dbReference type="Pfam" id="PF04433">
    <property type="entry name" value="SWIRM"/>
    <property type="match status" value="1"/>
</dbReference>
<dbReference type="GO" id="GO:0010468">
    <property type="term" value="P:regulation of gene expression"/>
    <property type="evidence" value="ECO:0007669"/>
    <property type="project" value="UniProtKB-ARBA"/>
</dbReference>
<dbReference type="Gene3D" id="1.10.10.10">
    <property type="entry name" value="Winged helix-like DNA-binding domain superfamily/Winged helix DNA-binding domain"/>
    <property type="match status" value="1"/>
</dbReference>
<name>A0A9P8L9W3_9PEZI</name>
<feature type="domain" description="SANT" evidence="7">
    <location>
        <begin position="386"/>
        <end position="424"/>
    </location>
</feature>
<proteinExistence type="inferred from homology"/>
<dbReference type="AlphaFoldDB" id="A0A9P8L9W3"/>
<evidence type="ECO:0000313" key="8">
    <source>
        <dbReference type="EMBL" id="KAH0557028.1"/>
    </source>
</evidence>
<comment type="caution">
    <text evidence="8">The sequence shown here is derived from an EMBL/GenBank/DDBJ whole genome shotgun (WGS) entry which is preliminary data.</text>
</comment>
<dbReference type="InterPro" id="IPR017884">
    <property type="entry name" value="SANT_dom"/>
</dbReference>
<dbReference type="EMBL" id="JAGHQM010000936">
    <property type="protein sequence ID" value="KAH0557028.1"/>
    <property type="molecule type" value="Genomic_DNA"/>
</dbReference>
<evidence type="ECO:0000259" key="6">
    <source>
        <dbReference type="PROSITE" id="PS50934"/>
    </source>
</evidence>
<keyword evidence="9" id="KW-1185">Reference proteome</keyword>
<feature type="compositionally biased region" description="Low complexity" evidence="5">
    <location>
        <begin position="290"/>
        <end position="302"/>
    </location>
</feature>
<feature type="compositionally biased region" description="Low complexity" evidence="5">
    <location>
        <begin position="244"/>
        <end position="255"/>
    </location>
</feature>
<dbReference type="FunFam" id="1.10.10.10:FF:000020">
    <property type="entry name" value="SWI/SNF complex subunit SMARCC2 isoform c"/>
    <property type="match status" value="1"/>
</dbReference>
<dbReference type="Gene3D" id="1.10.10.60">
    <property type="entry name" value="Homeodomain-like"/>
    <property type="match status" value="1"/>
</dbReference>
<sequence length="433" mass="47217">MTEVTADATSSLKKFPHDSASNTPAVISDNPLDAPSAPRPQDEEDDDGNDNEDEDMADAGDRDKKVKEDADQRSSPAAEHAAADGQPAQTKASIETSARSHLIAQTHAIILPSYSTWFDMHTINPLEKKTLPEFFNNRNRSKTPAVYKDYRDFMINTYRLNPSEYLTVTACRRNLAGDVCAIMRVHAFLEQWGLINYQIDPDTRPSSIGPPFTGHFRVTADTPRGLQPFQPAPNSTITPGKPFAPTERAAAATPASKSDLNLEIRRNIYDQNGKELTSPDSKPSAEKQANGEASAANGAAGTSSASIEDLVKEPKKQFNCYSCGVDCTRVRYHSAKSASAAATGSSAAKVKYDLCPNCFLEGRFPSSSSAVDFIKLEDTTYSSIPDRDAPWSDAELLLLLEGLELFDDNWSSIADHVATRTREETSISKTSRA</sequence>
<feature type="compositionally biased region" description="Acidic residues" evidence="5">
    <location>
        <begin position="42"/>
        <end position="58"/>
    </location>
</feature>
<dbReference type="InterPro" id="IPR036388">
    <property type="entry name" value="WH-like_DNA-bd_sf"/>
</dbReference>
<dbReference type="InterPro" id="IPR001005">
    <property type="entry name" value="SANT/Myb"/>
</dbReference>
<accession>A0A9P8L9W3</accession>
<keyword evidence="2" id="KW-0804">Transcription</keyword>
<feature type="region of interest" description="Disordered" evidence="5">
    <location>
        <begin position="222"/>
        <end position="257"/>
    </location>
</feature>
<evidence type="ECO:0000256" key="2">
    <source>
        <dbReference type="ARBA" id="ARBA00023163"/>
    </source>
</evidence>
<dbReference type="PANTHER" id="PTHR15381:SF1">
    <property type="entry name" value="CHONDROITIN SULFATE PROTEOGLYCAN 5"/>
    <property type="match status" value="1"/>
</dbReference>
<evidence type="ECO:0000256" key="1">
    <source>
        <dbReference type="ARBA" id="ARBA00023015"/>
    </source>
</evidence>
<feature type="region of interest" description="Disordered" evidence="5">
    <location>
        <begin position="272"/>
        <end position="302"/>
    </location>
</feature>
<keyword evidence="3" id="KW-0539">Nucleus</keyword>
<dbReference type="GO" id="GO:0048858">
    <property type="term" value="P:cell projection morphogenesis"/>
    <property type="evidence" value="ECO:0007669"/>
    <property type="project" value="TreeGrafter"/>
</dbReference>
<evidence type="ECO:0000259" key="7">
    <source>
        <dbReference type="PROSITE" id="PS51293"/>
    </source>
</evidence>
<dbReference type="InterPro" id="IPR009057">
    <property type="entry name" value="Homeodomain-like_sf"/>
</dbReference>
<dbReference type="PANTHER" id="PTHR15381">
    <property type="entry name" value="CHONDROITIN SULFATE PROTEOGLYCAN 5 -RELATED"/>
    <property type="match status" value="1"/>
</dbReference>
<dbReference type="InterPro" id="IPR007526">
    <property type="entry name" value="SWIRM"/>
</dbReference>
<feature type="domain" description="SWIRM" evidence="6">
    <location>
        <begin position="109"/>
        <end position="206"/>
    </location>
</feature>
<feature type="region of interest" description="Disordered" evidence="5">
    <location>
        <begin position="1"/>
        <end position="95"/>
    </location>
</feature>
<comment type="similarity">
    <text evidence="4">Belongs to the SMARCC family.</text>
</comment>
<evidence type="ECO:0000313" key="9">
    <source>
        <dbReference type="Proteomes" id="UP000750711"/>
    </source>
</evidence>
<feature type="compositionally biased region" description="Basic and acidic residues" evidence="5">
    <location>
        <begin position="59"/>
        <end position="72"/>
    </location>
</feature>
<organism evidence="8 9">
    <name type="scientific">Trichoglossum hirsutum</name>
    <dbReference type="NCBI Taxonomy" id="265104"/>
    <lineage>
        <taxon>Eukaryota</taxon>
        <taxon>Fungi</taxon>
        <taxon>Dikarya</taxon>
        <taxon>Ascomycota</taxon>
        <taxon>Pezizomycotina</taxon>
        <taxon>Geoglossomycetes</taxon>
        <taxon>Geoglossales</taxon>
        <taxon>Geoglossaceae</taxon>
        <taxon>Trichoglossum</taxon>
    </lineage>
</organism>
<dbReference type="PROSITE" id="PS50934">
    <property type="entry name" value="SWIRM"/>
    <property type="match status" value="1"/>
</dbReference>
<dbReference type="GO" id="GO:0016514">
    <property type="term" value="C:SWI/SNF complex"/>
    <property type="evidence" value="ECO:0007669"/>
    <property type="project" value="UniProtKB-ARBA"/>
</dbReference>
<gene>
    <name evidence="8" type="ORF">GP486_005181</name>
</gene>
<evidence type="ECO:0000256" key="5">
    <source>
        <dbReference type="SAM" id="MobiDB-lite"/>
    </source>
</evidence>
<dbReference type="PROSITE" id="PS51293">
    <property type="entry name" value="SANT"/>
    <property type="match status" value="1"/>
</dbReference>
<keyword evidence="1" id="KW-0805">Transcription regulation</keyword>
<evidence type="ECO:0000256" key="4">
    <source>
        <dbReference type="ARBA" id="ARBA00049655"/>
    </source>
</evidence>
<dbReference type="SUPFAM" id="SSF46689">
    <property type="entry name" value="Homeodomain-like"/>
    <property type="match status" value="2"/>
</dbReference>
<protein>
    <submittedName>
        <fullName evidence="8">Uncharacterized protein</fullName>
    </submittedName>
</protein>
<dbReference type="CDD" id="cd02336">
    <property type="entry name" value="ZZ_RSC8"/>
    <property type="match status" value="1"/>
</dbReference>
<dbReference type="Proteomes" id="UP000750711">
    <property type="component" value="Unassembled WGS sequence"/>
</dbReference>
<reference evidence="8" key="1">
    <citation type="submission" date="2021-03" db="EMBL/GenBank/DDBJ databases">
        <title>Comparative genomics and phylogenomic investigation of the class Geoglossomycetes provide insights into ecological specialization and systematics.</title>
        <authorList>
            <person name="Melie T."/>
            <person name="Pirro S."/>
            <person name="Miller A.N."/>
            <person name="Quandt A."/>
        </authorList>
    </citation>
    <scope>NUCLEOTIDE SEQUENCE</scope>
    <source>
        <strain evidence="8">CAQ_001_2017</strain>
    </source>
</reference>
<dbReference type="InterPro" id="IPR041984">
    <property type="entry name" value="Rsc8/Ssr1/Ssr2_ZZ"/>
</dbReference>
<evidence type="ECO:0000256" key="3">
    <source>
        <dbReference type="ARBA" id="ARBA00023242"/>
    </source>
</evidence>